<proteinExistence type="predicted"/>
<dbReference type="InterPro" id="IPR011055">
    <property type="entry name" value="Dup_hybrid_motif"/>
</dbReference>
<name>A0A7W9M5U7_9PSEU</name>
<accession>A0A7W9M5U7</accession>
<organism evidence="3 4">
    <name type="scientific">Saccharothrix ecbatanensis</name>
    <dbReference type="NCBI Taxonomy" id="1105145"/>
    <lineage>
        <taxon>Bacteria</taxon>
        <taxon>Bacillati</taxon>
        <taxon>Actinomycetota</taxon>
        <taxon>Actinomycetes</taxon>
        <taxon>Pseudonocardiales</taxon>
        <taxon>Pseudonocardiaceae</taxon>
        <taxon>Saccharothrix</taxon>
    </lineage>
</organism>
<protein>
    <recommendedName>
        <fullName evidence="2">M23ase beta-sheet core domain-containing protein</fullName>
    </recommendedName>
</protein>
<feature type="signal peptide" evidence="1">
    <location>
        <begin position="1"/>
        <end position="28"/>
    </location>
</feature>
<dbReference type="PANTHER" id="PTHR21666">
    <property type="entry name" value="PEPTIDASE-RELATED"/>
    <property type="match status" value="1"/>
</dbReference>
<sequence>MKRITRAFVTALVAPLVGLVLVQGEASAAPAFQLPFPCGQVWEGQTRTNHSPANSVDFNRANDDGDPVVASAGGTVTRVANEGSTSYGRWVEIGHGSGWTTRYAHLSVQRVSVGQTVSRGQRIGDVGTTGGSTGPHLHFEQRLNGVAQRIVFNGSTIFYWGTRSYTSRNACSGVTGTVGTDSGASVTIRSGPGTGYAAVGSVANGATVTIRCQTRGETITGKYGTTSLWDHIGSGYISDAFVYTGSDGQVAPNC</sequence>
<evidence type="ECO:0000256" key="1">
    <source>
        <dbReference type="SAM" id="SignalP"/>
    </source>
</evidence>
<dbReference type="InterPro" id="IPR016047">
    <property type="entry name" value="M23ase_b-sheet_dom"/>
</dbReference>
<gene>
    <name evidence="3" type="ORF">F4560_008355</name>
</gene>
<dbReference type="Proteomes" id="UP000552097">
    <property type="component" value="Unassembled WGS sequence"/>
</dbReference>
<feature type="chain" id="PRO_5030795132" description="M23ase beta-sheet core domain-containing protein" evidence="1">
    <location>
        <begin position="29"/>
        <end position="254"/>
    </location>
</feature>
<dbReference type="Pfam" id="PF01551">
    <property type="entry name" value="Peptidase_M23"/>
    <property type="match status" value="1"/>
</dbReference>
<evidence type="ECO:0000313" key="3">
    <source>
        <dbReference type="EMBL" id="MBB5808587.1"/>
    </source>
</evidence>
<evidence type="ECO:0000313" key="4">
    <source>
        <dbReference type="Proteomes" id="UP000552097"/>
    </source>
</evidence>
<dbReference type="InterPro" id="IPR050570">
    <property type="entry name" value="Cell_wall_metabolism_enzyme"/>
</dbReference>
<comment type="caution">
    <text evidence="3">The sequence shown here is derived from an EMBL/GenBank/DDBJ whole genome shotgun (WGS) entry which is preliminary data.</text>
</comment>
<dbReference type="Gene3D" id="2.30.30.40">
    <property type="entry name" value="SH3 Domains"/>
    <property type="match status" value="1"/>
</dbReference>
<dbReference type="PANTHER" id="PTHR21666:SF270">
    <property type="entry name" value="MUREIN HYDROLASE ACTIVATOR ENVC"/>
    <property type="match status" value="1"/>
</dbReference>
<dbReference type="RefSeq" id="WP_184928470.1">
    <property type="nucleotide sequence ID" value="NZ_JACHMO010000001.1"/>
</dbReference>
<feature type="domain" description="M23ase beta-sheet core" evidence="2">
    <location>
        <begin position="56"/>
        <end position="147"/>
    </location>
</feature>
<dbReference type="GO" id="GO:0004222">
    <property type="term" value="F:metalloendopeptidase activity"/>
    <property type="evidence" value="ECO:0007669"/>
    <property type="project" value="TreeGrafter"/>
</dbReference>
<dbReference type="AlphaFoldDB" id="A0A7W9M5U7"/>
<reference evidence="3 4" key="1">
    <citation type="submission" date="2020-08" db="EMBL/GenBank/DDBJ databases">
        <title>Sequencing the genomes of 1000 actinobacteria strains.</title>
        <authorList>
            <person name="Klenk H.-P."/>
        </authorList>
    </citation>
    <scope>NUCLEOTIDE SEQUENCE [LARGE SCALE GENOMIC DNA]</scope>
    <source>
        <strain evidence="3 4">DSM 45486</strain>
    </source>
</reference>
<dbReference type="Gene3D" id="2.70.70.10">
    <property type="entry name" value="Glucose Permease (Domain IIA)"/>
    <property type="match status" value="1"/>
</dbReference>
<dbReference type="EMBL" id="JACHMO010000001">
    <property type="protein sequence ID" value="MBB5808587.1"/>
    <property type="molecule type" value="Genomic_DNA"/>
</dbReference>
<evidence type="ECO:0000259" key="2">
    <source>
        <dbReference type="Pfam" id="PF01551"/>
    </source>
</evidence>
<keyword evidence="1" id="KW-0732">Signal</keyword>
<dbReference type="SUPFAM" id="SSF51261">
    <property type="entry name" value="Duplicated hybrid motif"/>
    <property type="match status" value="1"/>
</dbReference>
<dbReference type="CDD" id="cd12797">
    <property type="entry name" value="M23_peptidase"/>
    <property type="match status" value="1"/>
</dbReference>
<keyword evidence="4" id="KW-1185">Reference proteome</keyword>